<keyword evidence="5" id="KW-0862">Zinc</keyword>
<evidence type="ECO:0000313" key="12">
    <source>
        <dbReference type="Proteomes" id="UP000014500"/>
    </source>
</evidence>
<feature type="transmembrane region" description="Helical" evidence="9">
    <location>
        <begin position="12"/>
        <end position="32"/>
    </location>
</feature>
<name>T1IIQ8_STRMM</name>
<proteinExistence type="predicted"/>
<keyword evidence="7 9" id="KW-0472">Membrane</keyword>
<dbReference type="EMBL" id="JH430212">
    <property type="status" value="NOT_ANNOTATED_CDS"/>
    <property type="molecule type" value="Genomic_DNA"/>
</dbReference>
<dbReference type="SUPFAM" id="SSF57850">
    <property type="entry name" value="RING/U-box"/>
    <property type="match status" value="1"/>
</dbReference>
<evidence type="ECO:0000256" key="3">
    <source>
        <dbReference type="ARBA" id="ARBA00022723"/>
    </source>
</evidence>
<comment type="subcellular location">
    <subcellularLocation>
        <location evidence="1">Membrane</location>
        <topology evidence="1">Multi-pass membrane protein</topology>
    </subcellularLocation>
</comment>
<dbReference type="Gene3D" id="3.30.40.10">
    <property type="entry name" value="Zinc/RING finger domain, C3HC4 (zinc finger)"/>
    <property type="match status" value="1"/>
</dbReference>
<dbReference type="PANTHER" id="PTHR22763:SF191">
    <property type="entry name" value="RING FINGER PROTEIN 145 HOMOLOG"/>
    <property type="match status" value="1"/>
</dbReference>
<evidence type="ECO:0000256" key="4">
    <source>
        <dbReference type="ARBA" id="ARBA00022771"/>
    </source>
</evidence>
<dbReference type="InterPro" id="IPR025754">
    <property type="entry name" value="TRC8_N_dom"/>
</dbReference>
<dbReference type="InterPro" id="IPR013083">
    <property type="entry name" value="Znf_RING/FYVE/PHD"/>
</dbReference>
<evidence type="ECO:0000256" key="5">
    <source>
        <dbReference type="ARBA" id="ARBA00022833"/>
    </source>
</evidence>
<evidence type="ECO:0000259" key="10">
    <source>
        <dbReference type="PROSITE" id="PS50089"/>
    </source>
</evidence>
<dbReference type="Proteomes" id="UP000014500">
    <property type="component" value="Unassembled WGS sequence"/>
</dbReference>
<reference evidence="11" key="2">
    <citation type="submission" date="2015-02" db="UniProtKB">
        <authorList>
            <consortium name="EnsemblMetazoa"/>
        </authorList>
    </citation>
    <scope>IDENTIFICATION</scope>
</reference>
<feature type="transmembrane region" description="Helical" evidence="9">
    <location>
        <begin position="52"/>
        <end position="69"/>
    </location>
</feature>
<dbReference type="InterPro" id="IPR001841">
    <property type="entry name" value="Znf_RING"/>
</dbReference>
<keyword evidence="12" id="KW-1185">Reference proteome</keyword>
<protein>
    <recommendedName>
        <fullName evidence="10">RING-type domain-containing protein</fullName>
    </recommendedName>
</protein>
<dbReference type="EnsemblMetazoa" id="SMAR000761-RA">
    <property type="protein sequence ID" value="SMAR000761-PA"/>
    <property type="gene ID" value="SMAR000761"/>
</dbReference>
<dbReference type="eggNOG" id="KOG0802">
    <property type="taxonomic scope" value="Eukaryota"/>
</dbReference>
<keyword evidence="3" id="KW-0479">Metal-binding</keyword>
<feature type="transmembrane region" description="Helical" evidence="9">
    <location>
        <begin position="101"/>
        <end position="122"/>
    </location>
</feature>
<dbReference type="CDD" id="cd16476">
    <property type="entry name" value="RING-H2_RNF139-like"/>
    <property type="match status" value="1"/>
</dbReference>
<dbReference type="Pfam" id="PF13705">
    <property type="entry name" value="TRC8_N"/>
    <property type="match status" value="1"/>
</dbReference>
<dbReference type="GO" id="GO:0061630">
    <property type="term" value="F:ubiquitin protein ligase activity"/>
    <property type="evidence" value="ECO:0007669"/>
    <property type="project" value="TreeGrafter"/>
</dbReference>
<dbReference type="InterPro" id="IPR050731">
    <property type="entry name" value="HRD1_E3_ubiq-ligases"/>
</dbReference>
<dbReference type="GO" id="GO:0043161">
    <property type="term" value="P:proteasome-mediated ubiquitin-dependent protein catabolic process"/>
    <property type="evidence" value="ECO:0007669"/>
    <property type="project" value="TreeGrafter"/>
</dbReference>
<feature type="transmembrane region" description="Helical" evidence="9">
    <location>
        <begin position="313"/>
        <end position="337"/>
    </location>
</feature>
<dbReference type="GO" id="GO:0008270">
    <property type="term" value="F:zinc ion binding"/>
    <property type="evidence" value="ECO:0007669"/>
    <property type="project" value="UniProtKB-KW"/>
</dbReference>
<dbReference type="Pfam" id="PF13639">
    <property type="entry name" value="zf-RING_2"/>
    <property type="match status" value="1"/>
</dbReference>
<feature type="transmembrane region" description="Helical" evidence="9">
    <location>
        <begin position="142"/>
        <end position="168"/>
    </location>
</feature>
<evidence type="ECO:0000256" key="7">
    <source>
        <dbReference type="ARBA" id="ARBA00023136"/>
    </source>
</evidence>
<evidence type="ECO:0000256" key="6">
    <source>
        <dbReference type="ARBA" id="ARBA00022989"/>
    </source>
</evidence>
<feature type="transmembrane region" description="Helical" evidence="9">
    <location>
        <begin position="343"/>
        <end position="367"/>
    </location>
</feature>
<keyword evidence="6 9" id="KW-1133">Transmembrane helix</keyword>
<dbReference type="OMA" id="SICYSDM"/>
<dbReference type="AlphaFoldDB" id="T1IIQ8"/>
<feature type="transmembrane region" description="Helical" evidence="9">
    <location>
        <begin position="75"/>
        <end position="94"/>
    </location>
</feature>
<dbReference type="PANTHER" id="PTHR22763">
    <property type="entry name" value="RING ZINC FINGER PROTEIN"/>
    <property type="match status" value="1"/>
</dbReference>
<organism evidence="11 12">
    <name type="scientific">Strigamia maritima</name>
    <name type="common">European centipede</name>
    <name type="synonym">Geophilus maritimus</name>
    <dbReference type="NCBI Taxonomy" id="126957"/>
    <lineage>
        <taxon>Eukaryota</taxon>
        <taxon>Metazoa</taxon>
        <taxon>Ecdysozoa</taxon>
        <taxon>Arthropoda</taxon>
        <taxon>Myriapoda</taxon>
        <taxon>Chilopoda</taxon>
        <taxon>Pleurostigmophora</taxon>
        <taxon>Geophilomorpha</taxon>
        <taxon>Linotaeniidae</taxon>
        <taxon>Strigamia</taxon>
    </lineage>
</organism>
<keyword evidence="2 9" id="KW-0812">Transmembrane</keyword>
<sequence>MLLPLQRLVDLYMHYISASLLAAAHLCSHQYIVIEQNASSISEDPGFLRRQMTALIVHIFLASIVGFLLDVQNNVGRMLLAMYSLPVVIRLSGFPVSTLMLIHNFASAFMILQTMYYVIIYIPSLFDYLKSVYSTVNNEAELYGWFVIFVTVWNRVFVPVHLLWFWLIQLVAQIYQYTVVTHHPIMREEWYLVILTCISSICNSPISLAGTCVALAYVSYMILSLSKLYLQGCNAFVNDNVMHSGWTEGLTMALLAVQTGLIELKMPRRTAVMSIILFIVLSSLIQSIFEITEPIMLALSASHNKSIHKHVRTLLLCIFLFVFPLYMTYMLCLVFQIDFWMLVVMSSCVMTSVQVLGLFIIYVLFIYDAWRTEAWDSLDDIVYYARSITRVLEFVVAVFVVGAGLRESVVGEWSWINSSILLIHCYFNVWQRLQSGWKSFLLRREAVRKIESLPDATQEQLDAYNDICVICYTDMKSARITACRHFFHANCLRKWLYVQDNCPMCHGSISVKTVDQANLSADAERVE</sequence>
<feature type="transmembrane region" description="Helical" evidence="9">
    <location>
        <begin position="189"/>
        <end position="220"/>
    </location>
</feature>
<dbReference type="GO" id="GO:0036503">
    <property type="term" value="P:ERAD pathway"/>
    <property type="evidence" value="ECO:0007669"/>
    <property type="project" value="TreeGrafter"/>
</dbReference>
<dbReference type="STRING" id="126957.T1IIQ8"/>
<dbReference type="PROSITE" id="PS50089">
    <property type="entry name" value="ZF_RING_2"/>
    <property type="match status" value="1"/>
</dbReference>
<evidence type="ECO:0000256" key="8">
    <source>
        <dbReference type="PROSITE-ProRule" id="PRU00175"/>
    </source>
</evidence>
<feature type="domain" description="RING-type" evidence="10">
    <location>
        <begin position="468"/>
        <end position="506"/>
    </location>
</feature>
<dbReference type="GO" id="GO:0012505">
    <property type="term" value="C:endomembrane system"/>
    <property type="evidence" value="ECO:0007669"/>
    <property type="project" value="TreeGrafter"/>
</dbReference>
<evidence type="ECO:0000256" key="9">
    <source>
        <dbReference type="SAM" id="Phobius"/>
    </source>
</evidence>
<accession>T1IIQ8</accession>
<feature type="transmembrane region" description="Helical" evidence="9">
    <location>
        <begin position="271"/>
        <end position="292"/>
    </location>
</feature>
<reference evidence="12" key="1">
    <citation type="submission" date="2011-05" db="EMBL/GenBank/DDBJ databases">
        <authorList>
            <person name="Richards S.R."/>
            <person name="Qu J."/>
            <person name="Jiang H."/>
            <person name="Jhangiani S.N."/>
            <person name="Agravi P."/>
            <person name="Goodspeed R."/>
            <person name="Gross S."/>
            <person name="Mandapat C."/>
            <person name="Jackson L."/>
            <person name="Mathew T."/>
            <person name="Pu L."/>
            <person name="Thornton R."/>
            <person name="Saada N."/>
            <person name="Wilczek-Boney K.B."/>
            <person name="Lee S."/>
            <person name="Kovar C."/>
            <person name="Wu Y."/>
            <person name="Scherer S.E."/>
            <person name="Worley K.C."/>
            <person name="Muzny D.M."/>
            <person name="Gibbs R."/>
        </authorList>
    </citation>
    <scope>NUCLEOTIDE SEQUENCE</scope>
    <source>
        <strain evidence="12">Brora</strain>
    </source>
</reference>
<keyword evidence="4 8" id="KW-0863">Zinc-finger</keyword>
<dbReference type="PhylomeDB" id="T1IIQ8"/>
<dbReference type="SMART" id="SM00184">
    <property type="entry name" value="RING"/>
    <property type="match status" value="1"/>
</dbReference>
<evidence type="ECO:0000256" key="2">
    <source>
        <dbReference type="ARBA" id="ARBA00022692"/>
    </source>
</evidence>
<evidence type="ECO:0000256" key="1">
    <source>
        <dbReference type="ARBA" id="ARBA00004141"/>
    </source>
</evidence>
<evidence type="ECO:0000313" key="11">
    <source>
        <dbReference type="EnsemblMetazoa" id="SMAR000761-PA"/>
    </source>
</evidence>
<dbReference type="GO" id="GO:0016020">
    <property type="term" value="C:membrane"/>
    <property type="evidence" value="ECO:0007669"/>
    <property type="project" value="UniProtKB-SubCell"/>
</dbReference>
<dbReference type="HOGENOM" id="CLU_016467_2_0_1"/>